<comment type="caution">
    <text evidence="3">The sequence shown here is derived from an EMBL/GenBank/DDBJ whole genome shotgun (WGS) entry which is preliminary data.</text>
</comment>
<dbReference type="InterPro" id="IPR044217">
    <property type="entry name" value="CLPT1/2"/>
</dbReference>
<dbReference type="EMBL" id="BAABHC010000014">
    <property type="protein sequence ID" value="GAA4434417.1"/>
    <property type="molecule type" value="Genomic_DNA"/>
</dbReference>
<keyword evidence="1" id="KW-0677">Repeat</keyword>
<dbReference type="RefSeq" id="WP_345159541.1">
    <property type="nucleotide sequence ID" value="NZ_BAABHC010000014.1"/>
</dbReference>
<dbReference type="PANTHER" id="PTHR47016">
    <property type="entry name" value="ATP-DEPENDENT CLP PROTEASE ATP-BINDING SUBUNIT CLPT1, CHLOROPLASTIC"/>
    <property type="match status" value="1"/>
</dbReference>
<dbReference type="Proteomes" id="UP001500552">
    <property type="component" value="Unassembled WGS sequence"/>
</dbReference>
<sequence length="142" mass="16017">MEAKFSKRVKEVISLSREEALRYGHDHIGTEHLLLSMIWEGKGSAVSLFKNLGVSVNELKHALEDATRSAYTQRQNMNGGMPLTTQAEQVMKTTYLEAKFDDSKDIGTVHLLLAILRDRDDPSSKILSRFNVTYEAVRDFAS</sequence>
<evidence type="ECO:0000256" key="1">
    <source>
        <dbReference type="PROSITE-ProRule" id="PRU01251"/>
    </source>
</evidence>
<evidence type="ECO:0000259" key="2">
    <source>
        <dbReference type="PROSITE" id="PS51903"/>
    </source>
</evidence>
<dbReference type="Pfam" id="PF02861">
    <property type="entry name" value="Clp_N"/>
    <property type="match status" value="1"/>
</dbReference>
<dbReference type="PANTHER" id="PTHR47016:SF5">
    <property type="entry name" value="CLP DOMAIN SUPERFAMILY PROTEIN"/>
    <property type="match status" value="1"/>
</dbReference>
<evidence type="ECO:0000313" key="4">
    <source>
        <dbReference type="Proteomes" id="UP001500552"/>
    </source>
</evidence>
<dbReference type="InterPro" id="IPR036628">
    <property type="entry name" value="Clp_N_dom_sf"/>
</dbReference>
<keyword evidence="4" id="KW-1185">Reference proteome</keyword>
<gene>
    <name evidence="3" type="ORF">GCM10023188_25340</name>
</gene>
<dbReference type="SUPFAM" id="SSF81923">
    <property type="entry name" value="Double Clp-N motif"/>
    <property type="match status" value="1"/>
</dbReference>
<dbReference type="PROSITE" id="PS51903">
    <property type="entry name" value="CLP_R"/>
    <property type="match status" value="1"/>
</dbReference>
<evidence type="ECO:0000313" key="3">
    <source>
        <dbReference type="EMBL" id="GAA4434417.1"/>
    </source>
</evidence>
<name>A0ABP8LQY2_9BACT</name>
<dbReference type="Gene3D" id="1.10.1780.10">
    <property type="entry name" value="Clp, N-terminal domain"/>
    <property type="match status" value="1"/>
</dbReference>
<feature type="domain" description="Clp R" evidence="2">
    <location>
        <begin position="1"/>
        <end position="142"/>
    </location>
</feature>
<dbReference type="InterPro" id="IPR004176">
    <property type="entry name" value="Clp_R_N"/>
</dbReference>
<proteinExistence type="predicted"/>
<organism evidence="3 4">
    <name type="scientific">Pontibacter saemangeumensis</name>
    <dbReference type="NCBI Taxonomy" id="1084525"/>
    <lineage>
        <taxon>Bacteria</taxon>
        <taxon>Pseudomonadati</taxon>
        <taxon>Bacteroidota</taxon>
        <taxon>Cytophagia</taxon>
        <taxon>Cytophagales</taxon>
        <taxon>Hymenobacteraceae</taxon>
        <taxon>Pontibacter</taxon>
    </lineage>
</organism>
<reference evidence="4" key="1">
    <citation type="journal article" date="2019" name="Int. J. Syst. Evol. Microbiol.">
        <title>The Global Catalogue of Microorganisms (GCM) 10K type strain sequencing project: providing services to taxonomists for standard genome sequencing and annotation.</title>
        <authorList>
            <consortium name="The Broad Institute Genomics Platform"/>
            <consortium name="The Broad Institute Genome Sequencing Center for Infectious Disease"/>
            <person name="Wu L."/>
            <person name="Ma J."/>
        </authorList>
    </citation>
    <scope>NUCLEOTIDE SEQUENCE [LARGE SCALE GENOMIC DNA]</scope>
    <source>
        <strain evidence="4">JCM 17926</strain>
    </source>
</reference>
<protein>
    <recommendedName>
        <fullName evidence="2">Clp R domain-containing protein</fullName>
    </recommendedName>
</protein>
<accession>A0ABP8LQY2</accession>